<evidence type="ECO:0000313" key="1">
    <source>
        <dbReference type="EMBL" id="CAG4884184.1"/>
    </source>
</evidence>
<organism evidence="1 2">
    <name type="scientific">Georgfuchsia toluolica</name>
    <dbReference type="NCBI Taxonomy" id="424218"/>
    <lineage>
        <taxon>Bacteria</taxon>
        <taxon>Pseudomonadati</taxon>
        <taxon>Pseudomonadota</taxon>
        <taxon>Betaproteobacteria</taxon>
        <taxon>Nitrosomonadales</taxon>
        <taxon>Sterolibacteriaceae</taxon>
        <taxon>Georgfuchsia</taxon>
    </lineage>
</organism>
<reference evidence="1" key="1">
    <citation type="submission" date="2021-04" db="EMBL/GenBank/DDBJ databases">
        <authorList>
            <person name="Hornung B."/>
        </authorList>
    </citation>
    <scope>NUCLEOTIDE SEQUENCE</scope>
    <source>
        <strain evidence="1">G5G6</strain>
    </source>
</reference>
<dbReference type="AlphaFoldDB" id="A0A916N2Q7"/>
<accession>A0A916N2Q7</accession>
<comment type="caution">
    <text evidence="1">The sequence shown here is derived from an EMBL/GenBank/DDBJ whole genome shotgun (WGS) entry which is preliminary data.</text>
</comment>
<proteinExistence type="predicted"/>
<protein>
    <submittedName>
        <fullName evidence="1">Uncharacterized protein</fullName>
    </submittedName>
</protein>
<keyword evidence="2" id="KW-1185">Reference proteome</keyword>
<dbReference type="EMBL" id="CAJQUM010000001">
    <property type="protein sequence ID" value="CAG4884184.1"/>
    <property type="molecule type" value="Genomic_DNA"/>
</dbReference>
<dbReference type="Proteomes" id="UP000742786">
    <property type="component" value="Unassembled WGS sequence"/>
</dbReference>
<gene>
    <name evidence="1" type="ORF">GTOL_12067</name>
</gene>
<name>A0A916N2Q7_9PROT</name>
<sequence>MDINTKYIWKGKATMRAFNYIPDRNRLTNELVRWLSPNDQGYFISLNSLVTLNDASDSRFEHEMFKLQPKITKLCGFLKEYCYGNGFRRSRDESLIKCVLAYEIGQDNGRLHVHVVGAHDGTTNRTADDVQKFMSRKWAKLMKIDDHEGFAHVEAIDVLRDRVWYVTKQSRFLSRWHGESTLDLA</sequence>
<evidence type="ECO:0000313" key="2">
    <source>
        <dbReference type="Proteomes" id="UP000742786"/>
    </source>
</evidence>